<comment type="caution">
    <text evidence="3">The sequence shown here is derived from an EMBL/GenBank/DDBJ whole genome shotgun (WGS) entry which is preliminary data.</text>
</comment>
<dbReference type="EMBL" id="JAXCGZ010015102">
    <property type="protein sequence ID" value="KAK7071298.1"/>
    <property type="molecule type" value="Genomic_DNA"/>
</dbReference>
<dbReference type="GO" id="GO:0031146">
    <property type="term" value="P:SCF-dependent proteasomal ubiquitin-dependent protein catabolic process"/>
    <property type="evidence" value="ECO:0007669"/>
    <property type="project" value="TreeGrafter"/>
</dbReference>
<dbReference type="AlphaFoldDB" id="A0AAN8WZA2"/>
<sequence length="489" mass="54252">MSVDCLPVEVLSSVFQYLRVSDLLVASSVCKLWREASLCHLSKRVTIMITDDAAPAIKTFLASSVIYQNWVFKELDITYDGQFSKLWEKVSENTKSLMLLNADCNERSFINLLRSCSGLEELILNGLAYLLMPGTLLSNPDDVKLLSHSLKHVSRLHLACSRYLTDSLFSRITSVVGSLRKLSLAGCQISFHSAIYKRFYPADGRIQTSDHVLTFDHILKYIEEKAETLKDISLGRTSIDSESLHKLSKIPGLTLDSLHLMSCDQLSKSGIQLLCENQKNITDLDLSLCSRITDYALLAICEHLPNIKKLNIRRCQGITENGITALRQAKQLEELNISHLDAVTSESVEDALGKDPRPQLKSLNIASLNLQWKAVASIATMAPNLVHLDVSMCITGINDKSLQAICKNLTRLQTLFFNGCTAVTDIGLAGHGLGQMDPVPNVTGTGLSLENLGVRERGEIKPNFSQIVFQMQNHISSHEIRTLPNLRTS</sequence>
<feature type="domain" description="F-box" evidence="2">
    <location>
        <begin position="1"/>
        <end position="35"/>
    </location>
</feature>
<organism evidence="3 4">
    <name type="scientific">Halocaridina rubra</name>
    <name type="common">Hawaiian red shrimp</name>
    <dbReference type="NCBI Taxonomy" id="373956"/>
    <lineage>
        <taxon>Eukaryota</taxon>
        <taxon>Metazoa</taxon>
        <taxon>Ecdysozoa</taxon>
        <taxon>Arthropoda</taxon>
        <taxon>Crustacea</taxon>
        <taxon>Multicrustacea</taxon>
        <taxon>Malacostraca</taxon>
        <taxon>Eumalacostraca</taxon>
        <taxon>Eucarida</taxon>
        <taxon>Decapoda</taxon>
        <taxon>Pleocyemata</taxon>
        <taxon>Caridea</taxon>
        <taxon>Atyoidea</taxon>
        <taxon>Atyidae</taxon>
        <taxon>Halocaridina</taxon>
    </lineage>
</organism>
<dbReference type="InterPro" id="IPR036047">
    <property type="entry name" value="F-box-like_dom_sf"/>
</dbReference>
<dbReference type="PROSITE" id="PS50181">
    <property type="entry name" value="FBOX"/>
    <property type="match status" value="1"/>
</dbReference>
<reference evidence="3 4" key="1">
    <citation type="submission" date="2023-11" db="EMBL/GenBank/DDBJ databases">
        <title>Halocaridina rubra genome assembly.</title>
        <authorList>
            <person name="Smith C."/>
        </authorList>
    </citation>
    <scope>NUCLEOTIDE SEQUENCE [LARGE SCALE GENOMIC DNA]</scope>
    <source>
        <strain evidence="3">EP-1</strain>
        <tissue evidence="3">Whole</tissue>
    </source>
</reference>
<dbReference type="Pfam" id="PF12937">
    <property type="entry name" value="F-box-like"/>
    <property type="match status" value="1"/>
</dbReference>
<dbReference type="SMART" id="SM00367">
    <property type="entry name" value="LRR_CC"/>
    <property type="match status" value="7"/>
</dbReference>
<dbReference type="Proteomes" id="UP001381693">
    <property type="component" value="Unassembled WGS sequence"/>
</dbReference>
<accession>A0AAN8WZA2</accession>
<gene>
    <name evidence="3" type="primary">LRRC29</name>
    <name evidence="3" type="ORF">SK128_014609</name>
</gene>
<keyword evidence="4" id="KW-1185">Reference proteome</keyword>
<evidence type="ECO:0000313" key="3">
    <source>
        <dbReference type="EMBL" id="KAK7071298.1"/>
    </source>
</evidence>
<keyword evidence="1" id="KW-0833">Ubl conjugation pathway</keyword>
<evidence type="ECO:0000313" key="4">
    <source>
        <dbReference type="Proteomes" id="UP001381693"/>
    </source>
</evidence>
<proteinExistence type="predicted"/>
<dbReference type="InterPro" id="IPR001810">
    <property type="entry name" value="F-box_dom"/>
</dbReference>
<evidence type="ECO:0000256" key="1">
    <source>
        <dbReference type="ARBA" id="ARBA00022786"/>
    </source>
</evidence>
<name>A0AAN8WZA2_HALRR</name>
<dbReference type="GO" id="GO:0019005">
    <property type="term" value="C:SCF ubiquitin ligase complex"/>
    <property type="evidence" value="ECO:0007669"/>
    <property type="project" value="TreeGrafter"/>
</dbReference>
<dbReference type="PANTHER" id="PTHR13318">
    <property type="entry name" value="PARTNER OF PAIRED, ISOFORM B-RELATED"/>
    <property type="match status" value="1"/>
</dbReference>
<dbReference type="SUPFAM" id="SSF52047">
    <property type="entry name" value="RNI-like"/>
    <property type="match status" value="1"/>
</dbReference>
<protein>
    <submittedName>
        <fullName evidence="3">Leucine-rich repeat-containing protein 29</fullName>
    </submittedName>
</protein>
<dbReference type="PANTHER" id="PTHR13318:SF247">
    <property type="entry name" value="GH16156P"/>
    <property type="match status" value="1"/>
</dbReference>
<dbReference type="SUPFAM" id="SSF81383">
    <property type="entry name" value="F-box domain"/>
    <property type="match status" value="1"/>
</dbReference>
<dbReference type="InterPro" id="IPR006553">
    <property type="entry name" value="Leu-rich_rpt_Cys-con_subtyp"/>
</dbReference>
<dbReference type="Gene3D" id="3.80.10.10">
    <property type="entry name" value="Ribonuclease Inhibitor"/>
    <property type="match status" value="2"/>
</dbReference>
<evidence type="ECO:0000259" key="2">
    <source>
        <dbReference type="PROSITE" id="PS50181"/>
    </source>
</evidence>
<dbReference type="SMART" id="SM00256">
    <property type="entry name" value="FBOX"/>
    <property type="match status" value="1"/>
</dbReference>
<dbReference type="InterPro" id="IPR032675">
    <property type="entry name" value="LRR_dom_sf"/>
</dbReference>